<evidence type="ECO:0000313" key="3">
    <source>
        <dbReference type="Proteomes" id="UP000242188"/>
    </source>
</evidence>
<gene>
    <name evidence="2" type="ORF">KP79_PYT08411</name>
</gene>
<name>A0A210PGC6_MIZYE</name>
<dbReference type="Proteomes" id="UP000242188">
    <property type="component" value="Unassembled WGS sequence"/>
</dbReference>
<accession>A0A210PGC6</accession>
<comment type="caution">
    <text evidence="2">The sequence shown here is derived from an EMBL/GenBank/DDBJ whole genome shotgun (WGS) entry which is preliminary data.</text>
</comment>
<keyword evidence="3" id="KW-1185">Reference proteome</keyword>
<reference evidence="2 3" key="1">
    <citation type="journal article" date="2017" name="Nat. Ecol. Evol.">
        <title>Scallop genome provides insights into evolution of bilaterian karyotype and development.</title>
        <authorList>
            <person name="Wang S."/>
            <person name="Zhang J."/>
            <person name="Jiao W."/>
            <person name="Li J."/>
            <person name="Xun X."/>
            <person name="Sun Y."/>
            <person name="Guo X."/>
            <person name="Huan P."/>
            <person name="Dong B."/>
            <person name="Zhang L."/>
            <person name="Hu X."/>
            <person name="Sun X."/>
            <person name="Wang J."/>
            <person name="Zhao C."/>
            <person name="Wang Y."/>
            <person name="Wang D."/>
            <person name="Huang X."/>
            <person name="Wang R."/>
            <person name="Lv J."/>
            <person name="Li Y."/>
            <person name="Zhang Z."/>
            <person name="Liu B."/>
            <person name="Lu W."/>
            <person name="Hui Y."/>
            <person name="Liang J."/>
            <person name="Zhou Z."/>
            <person name="Hou R."/>
            <person name="Li X."/>
            <person name="Liu Y."/>
            <person name="Li H."/>
            <person name="Ning X."/>
            <person name="Lin Y."/>
            <person name="Zhao L."/>
            <person name="Xing Q."/>
            <person name="Dou J."/>
            <person name="Li Y."/>
            <person name="Mao J."/>
            <person name="Guo H."/>
            <person name="Dou H."/>
            <person name="Li T."/>
            <person name="Mu C."/>
            <person name="Jiang W."/>
            <person name="Fu Q."/>
            <person name="Fu X."/>
            <person name="Miao Y."/>
            <person name="Liu J."/>
            <person name="Yu Q."/>
            <person name="Li R."/>
            <person name="Liao H."/>
            <person name="Li X."/>
            <person name="Kong Y."/>
            <person name="Jiang Z."/>
            <person name="Chourrout D."/>
            <person name="Li R."/>
            <person name="Bao Z."/>
        </authorList>
    </citation>
    <scope>NUCLEOTIDE SEQUENCE [LARGE SCALE GENOMIC DNA]</scope>
    <source>
        <strain evidence="2 3">PY_sf001</strain>
    </source>
</reference>
<protein>
    <submittedName>
        <fullName evidence="2">Uncharacterized protein</fullName>
    </submittedName>
</protein>
<organism evidence="2 3">
    <name type="scientific">Mizuhopecten yessoensis</name>
    <name type="common">Japanese scallop</name>
    <name type="synonym">Patinopecten yessoensis</name>
    <dbReference type="NCBI Taxonomy" id="6573"/>
    <lineage>
        <taxon>Eukaryota</taxon>
        <taxon>Metazoa</taxon>
        <taxon>Spiralia</taxon>
        <taxon>Lophotrochozoa</taxon>
        <taxon>Mollusca</taxon>
        <taxon>Bivalvia</taxon>
        <taxon>Autobranchia</taxon>
        <taxon>Pteriomorphia</taxon>
        <taxon>Pectinida</taxon>
        <taxon>Pectinoidea</taxon>
        <taxon>Pectinidae</taxon>
        <taxon>Mizuhopecten</taxon>
    </lineage>
</organism>
<feature type="region of interest" description="Disordered" evidence="1">
    <location>
        <begin position="100"/>
        <end position="119"/>
    </location>
</feature>
<proteinExistence type="predicted"/>
<dbReference type="OrthoDB" id="6118108at2759"/>
<dbReference type="AlphaFoldDB" id="A0A210PGC6"/>
<evidence type="ECO:0000256" key="1">
    <source>
        <dbReference type="SAM" id="MobiDB-lite"/>
    </source>
</evidence>
<evidence type="ECO:0000313" key="2">
    <source>
        <dbReference type="EMBL" id="OWF35542.1"/>
    </source>
</evidence>
<sequence>MLDCWVVSKHFSVSQDEENEMTQCHRPELLNYTHSVAMNEIDRMNRDLNSLKEVMIKHSVRCHMLEVDLATQFSPDLQAALRSTEKDCIRCREALQCDNDQQPSMLSSNGEEQVQVTDQ</sequence>
<dbReference type="EMBL" id="NEDP02076721">
    <property type="protein sequence ID" value="OWF35542.1"/>
    <property type="molecule type" value="Genomic_DNA"/>
</dbReference>